<dbReference type="InterPro" id="IPR020845">
    <property type="entry name" value="AMP-binding_CS"/>
</dbReference>
<name>A0AAE8EMA7_9GAMM</name>
<dbReference type="PANTHER" id="PTHR43767:SF1">
    <property type="entry name" value="NONRIBOSOMAL PEPTIDE SYNTHASE PES1 (EUROFUNG)-RELATED"/>
    <property type="match status" value="1"/>
</dbReference>
<dbReference type="GO" id="GO:0016878">
    <property type="term" value="F:acid-thiol ligase activity"/>
    <property type="evidence" value="ECO:0007669"/>
    <property type="project" value="UniProtKB-ARBA"/>
</dbReference>
<protein>
    <submittedName>
        <fullName evidence="3">AMP-dependent synthetase</fullName>
    </submittedName>
</protein>
<proteinExistence type="predicted"/>
<organism evidence="3 4">
    <name type="scientific">Brenneria goodwinii</name>
    <dbReference type="NCBI Taxonomy" id="1109412"/>
    <lineage>
        <taxon>Bacteria</taxon>
        <taxon>Pseudomonadati</taxon>
        <taxon>Pseudomonadota</taxon>
        <taxon>Gammaproteobacteria</taxon>
        <taxon>Enterobacterales</taxon>
        <taxon>Pectobacteriaceae</taxon>
        <taxon>Brenneria</taxon>
    </lineage>
</organism>
<dbReference type="InterPro" id="IPR000873">
    <property type="entry name" value="AMP-dep_synth/lig_dom"/>
</dbReference>
<dbReference type="Gene3D" id="3.30.300.30">
    <property type="match status" value="1"/>
</dbReference>
<dbReference type="AlphaFoldDB" id="A0AAE8EMA7"/>
<sequence>MTSDIKNLGDLIDRQSDLQRDAIIDLRDEASPRIWSHQQIDLLSGGVASFLTSLGLPRGSTVGIASLNRAEYLAAYFGIMRAGLVAVPLNIKVPTATLEYLLADAGIRLVFVDDARHAILQKANLPAAMTLVNFDGQTAEGFWRRIVPQTFDSVAPAPGDLAMILYTSGSTGRPKGVPLTHDGQLWALRVTRSGGVEPDGPQARYLLAQPLFHMNGLFLAKRVFAANGLLVVLPSFDVKRYVDALSRYRINIVTAVPTMFARLVGDGRLLEGHDFSALSKLMLGSAPMSLSLLARIQAAFPHAVITHGYGTTEAGPAVFGPHPDGIPTPPLALGYPLSADEVKLVDGPTENDGVLCMRNPAVTPGYHRLPEKSAQAFHDGWYYSGDVMHRDEQGFYYFTGRADDMFVCSGENIFPVEVEKTLESHPLVRQAAVVPLPDDERGQMPVAFVVLHPEHVLAAEELRQHTLRHGPAYQHPRRIAFINELPWAGTNKVDRHALLQLARELEAHNTWAAPRREVENGNRHS</sequence>
<reference evidence="3 4" key="1">
    <citation type="submission" date="2016-09" db="EMBL/GenBank/DDBJ databases">
        <authorList>
            <person name="Doonan J."/>
            <person name="Pachebat J.A."/>
            <person name="Golyshin P.N."/>
            <person name="Denman S."/>
            <person name="Mcdonald J.E."/>
        </authorList>
    </citation>
    <scope>NUCLEOTIDE SEQUENCE [LARGE SCALE GENOMIC DNA]</scope>
    <source>
        <strain evidence="3 4">FRB141</strain>
    </source>
</reference>
<comment type="caution">
    <text evidence="3">The sequence shown here is derived from an EMBL/GenBank/DDBJ whole genome shotgun (WGS) entry which is preliminary data.</text>
</comment>
<dbReference type="EMBL" id="MJLX01000044">
    <property type="protein sequence ID" value="RLM20848.1"/>
    <property type="molecule type" value="Genomic_DNA"/>
</dbReference>
<dbReference type="Proteomes" id="UP000285972">
    <property type="component" value="Unassembled WGS sequence"/>
</dbReference>
<dbReference type="GeneID" id="70906382"/>
<dbReference type="KEGG" id="bgj:AWC36_06250"/>
<evidence type="ECO:0000259" key="1">
    <source>
        <dbReference type="Pfam" id="PF00501"/>
    </source>
</evidence>
<dbReference type="Pfam" id="PF13193">
    <property type="entry name" value="AMP-binding_C"/>
    <property type="match status" value="1"/>
</dbReference>
<dbReference type="SUPFAM" id="SSF56801">
    <property type="entry name" value="Acetyl-CoA synthetase-like"/>
    <property type="match status" value="1"/>
</dbReference>
<dbReference type="InterPro" id="IPR045851">
    <property type="entry name" value="AMP-bd_C_sf"/>
</dbReference>
<evidence type="ECO:0000313" key="4">
    <source>
        <dbReference type="Proteomes" id="UP000285972"/>
    </source>
</evidence>
<gene>
    <name evidence="3" type="ORF">BIY26_15250</name>
</gene>
<dbReference type="InterPro" id="IPR050237">
    <property type="entry name" value="ATP-dep_AMP-bd_enzyme"/>
</dbReference>
<dbReference type="Pfam" id="PF00501">
    <property type="entry name" value="AMP-binding"/>
    <property type="match status" value="1"/>
</dbReference>
<dbReference type="RefSeq" id="WP_095833939.1">
    <property type="nucleotide sequence ID" value="NZ_CP014137.1"/>
</dbReference>
<dbReference type="InterPro" id="IPR042099">
    <property type="entry name" value="ANL_N_sf"/>
</dbReference>
<evidence type="ECO:0000259" key="2">
    <source>
        <dbReference type="Pfam" id="PF13193"/>
    </source>
</evidence>
<dbReference type="InterPro" id="IPR025110">
    <property type="entry name" value="AMP-bd_C"/>
</dbReference>
<dbReference type="Gene3D" id="3.40.50.12780">
    <property type="entry name" value="N-terminal domain of ligase-like"/>
    <property type="match status" value="1"/>
</dbReference>
<feature type="domain" description="AMP-binding enzyme C-terminal" evidence="2">
    <location>
        <begin position="417"/>
        <end position="489"/>
    </location>
</feature>
<accession>A0AAE8EMA7</accession>
<feature type="domain" description="AMP-dependent synthetase/ligase" evidence="1">
    <location>
        <begin position="20"/>
        <end position="367"/>
    </location>
</feature>
<dbReference type="PROSITE" id="PS00455">
    <property type="entry name" value="AMP_BINDING"/>
    <property type="match status" value="1"/>
</dbReference>
<dbReference type="PANTHER" id="PTHR43767">
    <property type="entry name" value="LONG-CHAIN-FATTY-ACID--COA LIGASE"/>
    <property type="match status" value="1"/>
</dbReference>
<evidence type="ECO:0000313" key="3">
    <source>
        <dbReference type="EMBL" id="RLM20848.1"/>
    </source>
</evidence>